<gene>
    <name evidence="2" type="ORF">ETF27_06230</name>
</gene>
<reference evidence="3" key="1">
    <citation type="submission" date="2019-05" db="EMBL/GenBank/DDBJ databases">
        <title>Prevotella brunnea sp. nov., isolated from a wound of a patient.</title>
        <authorList>
            <person name="Buhl M."/>
        </authorList>
    </citation>
    <scope>NUCLEOTIDE SEQUENCE [LARGE SCALE GENOMIC DNA]</scope>
    <source>
        <strain evidence="3">A2672</strain>
    </source>
</reference>
<accession>A0A5C8GJY2</accession>
<dbReference type="OrthoDB" id="1491263at2"/>
<proteinExistence type="predicted"/>
<evidence type="ECO:0000256" key="1">
    <source>
        <dbReference type="SAM" id="MobiDB-lite"/>
    </source>
</evidence>
<feature type="region of interest" description="Disordered" evidence="1">
    <location>
        <begin position="1"/>
        <end position="37"/>
    </location>
</feature>
<feature type="compositionally biased region" description="Polar residues" evidence="1">
    <location>
        <begin position="1"/>
        <end position="11"/>
    </location>
</feature>
<dbReference type="EMBL" id="SDIK01000046">
    <property type="protein sequence ID" value="TXJ62026.1"/>
    <property type="molecule type" value="Genomic_DNA"/>
</dbReference>
<name>A0A5C8GJY2_9BACT</name>
<evidence type="ECO:0000313" key="2">
    <source>
        <dbReference type="EMBL" id="TXJ62026.1"/>
    </source>
</evidence>
<protein>
    <submittedName>
        <fullName evidence="2">Uncharacterized protein</fullName>
    </submittedName>
</protein>
<keyword evidence="3" id="KW-1185">Reference proteome</keyword>
<sequence length="376" mass="43201">MKLDSTDSLSAANEAERFSNVEGQRLPDGNRHTEPILLSGSEEKQCLQVGGESENNPMKNHSQTTDSWCYLFTHCRRTSVFEEKLKTDGRVFFIHKSVKYVRKYGRGVKETTTPTVSGLIFLQGQPKEIQNYLNTKFPGYWLCKNCSTGKPAVIPHQQMEPFMRIAEVEPDRIRFLMRPFQYYAKNRTLLRIASGNLAGLEGYVIRMARDRRLVMDVGGKSIAISGIHNERFEEVGKNETHKKCGDIFYKRNLQERNAFIDRYFHPVTSESEVAAQKENIEILRLQILSDEQVGKINVKEAFASFAFMIEEIGYYYAPFFQSSGNRLQPLFAAGTKVFQEMRNILSDSKQDEDFSAWGNSVYADLKTNYAYLFDEV</sequence>
<dbReference type="RefSeq" id="WP_130830469.1">
    <property type="nucleotide sequence ID" value="NZ_SDIK01000046.1"/>
</dbReference>
<dbReference type="Proteomes" id="UP000321612">
    <property type="component" value="Unassembled WGS sequence"/>
</dbReference>
<organism evidence="2 3">
    <name type="scientific">Prevotella brunnea</name>
    <dbReference type="NCBI Taxonomy" id="2508867"/>
    <lineage>
        <taxon>Bacteria</taxon>
        <taxon>Pseudomonadati</taxon>
        <taxon>Bacteroidota</taxon>
        <taxon>Bacteroidia</taxon>
        <taxon>Bacteroidales</taxon>
        <taxon>Prevotellaceae</taxon>
        <taxon>Prevotella</taxon>
    </lineage>
</organism>
<dbReference type="AlphaFoldDB" id="A0A5C8GJY2"/>
<evidence type="ECO:0000313" key="3">
    <source>
        <dbReference type="Proteomes" id="UP000321612"/>
    </source>
</evidence>
<comment type="caution">
    <text evidence="2">The sequence shown here is derived from an EMBL/GenBank/DDBJ whole genome shotgun (WGS) entry which is preliminary data.</text>
</comment>